<organism evidence="3 4">
    <name type="scientific">Streptomyces zagrosensis</name>
    <dbReference type="NCBI Taxonomy" id="1042984"/>
    <lineage>
        <taxon>Bacteria</taxon>
        <taxon>Bacillati</taxon>
        <taxon>Actinomycetota</taxon>
        <taxon>Actinomycetes</taxon>
        <taxon>Kitasatosporales</taxon>
        <taxon>Streptomycetaceae</taxon>
        <taxon>Streptomyces</taxon>
    </lineage>
</organism>
<dbReference type="GO" id="GO:0015074">
    <property type="term" value="P:DNA integration"/>
    <property type="evidence" value="ECO:0007669"/>
    <property type="project" value="InterPro"/>
</dbReference>
<dbReference type="InterPro" id="IPR011010">
    <property type="entry name" value="DNA_brk_join_enz"/>
</dbReference>
<dbReference type="AlphaFoldDB" id="A0A7W9V2Q3"/>
<evidence type="ECO:0000259" key="2">
    <source>
        <dbReference type="PROSITE" id="PS51898"/>
    </source>
</evidence>
<comment type="caution">
    <text evidence="3">The sequence shown here is derived from an EMBL/GenBank/DDBJ whole genome shotgun (WGS) entry which is preliminary data.</text>
</comment>
<protein>
    <submittedName>
        <fullName evidence="3">Integrase</fullName>
    </submittedName>
</protein>
<evidence type="ECO:0000313" key="4">
    <source>
        <dbReference type="Proteomes" id="UP000588098"/>
    </source>
</evidence>
<sequence>MGSVVPLRRRSAGDERSAGWAPLEAERWSAWLREQVTGGWREGEWDAQTLMFTGDVGHPRTVVYRCGTAACEALARAKSLCTSCAKAQRVSGLSMKEFKAVFVPVRDRTMTGVHDRCRVGGCPREKSLWGLCSSHASLRQKHLERDPHSALEVWVTGQKPYRPVAGCRVRGCRFDGRGPHALCSQHIRHFKRHPASRVAGATVTADWLDRQAPYLSVHQFSLAPLHPLARLEVLYALQQRDARGQKIDPHATRQMIAHLADAADSVATMHADDLPGRSASNIDALLRETHRVVAAALARFRGANPAEQPTLDLTELGVRGKRGGRTSRPGDLDLTELAQPWLRRVLIVWIDETKPTTGEVRRAHRACVTAARALALRPQGGTDEAVLAFADMNAVVDAFRHLPKLDGGPMKSKARNGLMGFFFKVLDYGRAAGHLGGMSAYFARHPSHAIAPEEVSEEDEAGRALPEDVIYQLDDQIQLIGRGVTHGRMTPEEVHEMCRAVYELLRDTGRRPYEIAELRVGCLKKEGKEQILIWDNRKARRNRRHLPVTSETVETIERWLTVRAKLDLPTGSEGYLFPPAGENGQLRHLLPEQVAGIIRAWADLEDVVLLDEEFGPDGTRVPFDAARIFPYAFRHSFCQRHADAGIDPDVLRELMDHRSEATTACYYKITAKRKREAVNVMRLHTTDRKGRLTPLSQTAYFRGSVQVPFGNCTEPSNVKAGGHACPIRFQCVGCPSYHPDPSYLPAMEDHIRQLRAQREKAFMMDVDEFVVRNMDDEVAAYKKRVDQMREQVEAMDPQERERVQEASAVLRKVRAAQAGRGAVALPMPVFRRAPRDEAGA</sequence>
<dbReference type="CDD" id="cd00397">
    <property type="entry name" value="DNA_BRE_C"/>
    <property type="match status" value="1"/>
</dbReference>
<dbReference type="Proteomes" id="UP000588098">
    <property type="component" value="Unassembled WGS sequence"/>
</dbReference>
<keyword evidence="1" id="KW-0233">DNA recombination</keyword>
<dbReference type="InterPro" id="IPR002104">
    <property type="entry name" value="Integrase_catalytic"/>
</dbReference>
<dbReference type="PROSITE" id="PS51898">
    <property type="entry name" value="TYR_RECOMBINASE"/>
    <property type="match status" value="1"/>
</dbReference>
<dbReference type="SUPFAM" id="SSF56349">
    <property type="entry name" value="DNA breaking-rejoining enzymes"/>
    <property type="match status" value="1"/>
</dbReference>
<name>A0A7W9V2Q3_9ACTN</name>
<feature type="domain" description="Tyr recombinase" evidence="2">
    <location>
        <begin position="466"/>
        <end position="679"/>
    </location>
</feature>
<dbReference type="GO" id="GO:0006310">
    <property type="term" value="P:DNA recombination"/>
    <property type="evidence" value="ECO:0007669"/>
    <property type="project" value="UniProtKB-KW"/>
</dbReference>
<accession>A0A7W9V2Q3</accession>
<gene>
    <name evidence="3" type="ORF">FHS42_006605</name>
</gene>
<proteinExistence type="predicted"/>
<dbReference type="Pfam" id="PF00589">
    <property type="entry name" value="Phage_integrase"/>
    <property type="match status" value="1"/>
</dbReference>
<evidence type="ECO:0000256" key="1">
    <source>
        <dbReference type="ARBA" id="ARBA00023172"/>
    </source>
</evidence>
<dbReference type="RefSeq" id="WP_312867119.1">
    <property type="nucleotide sequence ID" value="NZ_JACHJL010000024.1"/>
</dbReference>
<dbReference type="InterPro" id="IPR013762">
    <property type="entry name" value="Integrase-like_cat_sf"/>
</dbReference>
<evidence type="ECO:0000313" key="3">
    <source>
        <dbReference type="EMBL" id="MBB5939511.1"/>
    </source>
</evidence>
<dbReference type="GO" id="GO:0003677">
    <property type="term" value="F:DNA binding"/>
    <property type="evidence" value="ECO:0007669"/>
    <property type="project" value="InterPro"/>
</dbReference>
<keyword evidence="4" id="KW-1185">Reference proteome</keyword>
<dbReference type="EMBL" id="JACHJL010000024">
    <property type="protein sequence ID" value="MBB5939511.1"/>
    <property type="molecule type" value="Genomic_DNA"/>
</dbReference>
<reference evidence="3 4" key="1">
    <citation type="submission" date="2020-08" db="EMBL/GenBank/DDBJ databases">
        <title>Genomic Encyclopedia of Type Strains, Phase III (KMG-III): the genomes of soil and plant-associated and newly described type strains.</title>
        <authorList>
            <person name="Whitman W."/>
        </authorList>
    </citation>
    <scope>NUCLEOTIDE SEQUENCE [LARGE SCALE GENOMIC DNA]</scope>
    <source>
        <strain evidence="3 4">CECT 8305</strain>
    </source>
</reference>
<dbReference type="Gene3D" id="1.10.443.10">
    <property type="entry name" value="Intergrase catalytic core"/>
    <property type="match status" value="1"/>
</dbReference>